<comment type="similarity">
    <text evidence="2">Belongs to the tryptophan 2-monooxygenase family.</text>
</comment>
<evidence type="ECO:0000256" key="2">
    <source>
        <dbReference type="ARBA" id="ARBA00005833"/>
    </source>
</evidence>
<dbReference type="GO" id="GO:0009851">
    <property type="term" value="P:auxin biosynthetic process"/>
    <property type="evidence" value="ECO:0007669"/>
    <property type="project" value="UniProtKB-KW"/>
</dbReference>
<evidence type="ECO:0000256" key="6">
    <source>
        <dbReference type="ARBA" id="ARBA00047321"/>
    </source>
</evidence>
<dbReference type="PANTHER" id="PTHR10742">
    <property type="entry name" value="FLAVIN MONOAMINE OXIDASE"/>
    <property type="match status" value="1"/>
</dbReference>
<evidence type="ECO:0000313" key="9">
    <source>
        <dbReference type="Proteomes" id="UP000321577"/>
    </source>
</evidence>
<dbReference type="Gene3D" id="3.50.50.60">
    <property type="entry name" value="FAD/NAD(P)-binding domain"/>
    <property type="match status" value="1"/>
</dbReference>
<dbReference type="InterPro" id="IPR050281">
    <property type="entry name" value="Flavin_monoamine_oxidase"/>
</dbReference>
<evidence type="ECO:0000259" key="7">
    <source>
        <dbReference type="Pfam" id="PF01593"/>
    </source>
</evidence>
<evidence type="ECO:0000256" key="5">
    <source>
        <dbReference type="ARBA" id="ARBA00023070"/>
    </source>
</evidence>
<evidence type="ECO:0000256" key="3">
    <source>
        <dbReference type="ARBA" id="ARBA00012535"/>
    </source>
</evidence>
<dbReference type="AlphaFoldDB" id="A0A512M9M4"/>
<dbReference type="Gene3D" id="3.90.660.10">
    <property type="match status" value="1"/>
</dbReference>
<gene>
    <name evidence="8" type="ORF">BGE01nite_27270</name>
</gene>
<comment type="catalytic activity">
    <reaction evidence="6">
        <text>L-tryptophan + O2 = indole-3-acetamide + CO2 + H2O</text>
        <dbReference type="Rhea" id="RHEA:16165"/>
        <dbReference type="ChEBI" id="CHEBI:15377"/>
        <dbReference type="ChEBI" id="CHEBI:15379"/>
        <dbReference type="ChEBI" id="CHEBI:16031"/>
        <dbReference type="ChEBI" id="CHEBI:16526"/>
        <dbReference type="ChEBI" id="CHEBI:57912"/>
        <dbReference type="EC" id="1.13.12.3"/>
    </reaction>
</comment>
<dbReference type="InterPro" id="IPR002937">
    <property type="entry name" value="Amino_oxidase"/>
</dbReference>
<protein>
    <recommendedName>
        <fullName evidence="4">Tryptophan 2-monooxygenase</fullName>
        <ecNumber evidence="3">1.13.12.3</ecNumber>
    </recommendedName>
</protein>
<dbReference type="Gene3D" id="1.20.1440.240">
    <property type="match status" value="1"/>
</dbReference>
<dbReference type="GO" id="GO:0009063">
    <property type="term" value="P:amino acid catabolic process"/>
    <property type="evidence" value="ECO:0007669"/>
    <property type="project" value="TreeGrafter"/>
</dbReference>
<dbReference type="PANTHER" id="PTHR10742:SF342">
    <property type="entry name" value="AMINE OXIDASE"/>
    <property type="match status" value="1"/>
</dbReference>
<sequence>MAQVDEATKATKPLKIIIAGAGLAGLCAAYELEKRGHQCVILEADGSHIGGRVRTLRLPDGLHGEAGAMRVPESHQVTRHYLKELGVALQPFVYTNKNAWCYLRGHKARMADVDSLKQHFKLRENEKALSPGDMWRMSVEGWLKKLSEAEQKDLLAITPATPASQALEKMTLRQLLEADGYSEEMMEYASVIWGQEALLDSGATEHLREEMTNVWNLSFDEIVGGTDRFATAFVDKLKTKPRTGCEIIRLEQSADGKHAAAVFRNRANQGAEEREEGDFLICTLPCPVLGRIETPGFSGEKKRSIRQLVYDSSTKVLAVTKRRFWEMDDGIYGGGTFTDLPTTSTYYPADNAQARDPAVSARQSIFLASYSWGQHARRLGMLEPALQREVVLTHLSKVHPQLAEPDMVQRTIGWSWDRHAWAGGAFAWFNAGQHSTLYRHLLEPEGRIHFAGEHASLNHTWMQGALESALRAVKEVLAVA</sequence>
<dbReference type="GO" id="GO:0001716">
    <property type="term" value="F:L-amino-acid oxidase activity"/>
    <property type="evidence" value="ECO:0007669"/>
    <property type="project" value="TreeGrafter"/>
</dbReference>
<evidence type="ECO:0000256" key="4">
    <source>
        <dbReference type="ARBA" id="ARBA00017871"/>
    </source>
</evidence>
<dbReference type="Pfam" id="PF01593">
    <property type="entry name" value="Amino_oxidase"/>
    <property type="match status" value="1"/>
</dbReference>
<keyword evidence="9" id="KW-1185">Reference proteome</keyword>
<dbReference type="EC" id="1.13.12.3" evidence="3"/>
<dbReference type="SUPFAM" id="SSF54373">
    <property type="entry name" value="FAD-linked reductases, C-terminal domain"/>
    <property type="match status" value="1"/>
</dbReference>
<proteinExistence type="inferred from homology"/>
<feature type="domain" description="Amine oxidase" evidence="7">
    <location>
        <begin position="23"/>
        <end position="477"/>
    </location>
</feature>
<name>A0A512M9M4_9BACT</name>
<keyword evidence="5" id="KW-0073">Auxin biosynthesis</keyword>
<comment type="caution">
    <text evidence="8">The sequence shown here is derived from an EMBL/GenBank/DDBJ whole genome shotgun (WGS) entry which is preliminary data.</text>
</comment>
<evidence type="ECO:0000256" key="1">
    <source>
        <dbReference type="ARBA" id="ARBA00004814"/>
    </source>
</evidence>
<dbReference type="InterPro" id="IPR036188">
    <property type="entry name" value="FAD/NAD-bd_sf"/>
</dbReference>
<evidence type="ECO:0000313" key="8">
    <source>
        <dbReference type="EMBL" id="GEP43436.1"/>
    </source>
</evidence>
<reference evidence="8 9" key="1">
    <citation type="submission" date="2019-07" db="EMBL/GenBank/DDBJ databases">
        <title>Whole genome shotgun sequence of Brevifollis gellanilyticus NBRC 108608.</title>
        <authorList>
            <person name="Hosoyama A."/>
            <person name="Uohara A."/>
            <person name="Ohji S."/>
            <person name="Ichikawa N."/>
        </authorList>
    </citation>
    <scope>NUCLEOTIDE SEQUENCE [LARGE SCALE GENOMIC DNA]</scope>
    <source>
        <strain evidence="8 9">NBRC 108608</strain>
    </source>
</reference>
<dbReference type="EMBL" id="BKAG01000017">
    <property type="protein sequence ID" value="GEP43436.1"/>
    <property type="molecule type" value="Genomic_DNA"/>
</dbReference>
<comment type="pathway">
    <text evidence="1">Plant hormone metabolism; auxin biosynthesis.</text>
</comment>
<dbReference type="GO" id="GO:0050361">
    <property type="term" value="F:tryptophan 2-monooxygenase activity"/>
    <property type="evidence" value="ECO:0007669"/>
    <property type="project" value="UniProtKB-EC"/>
</dbReference>
<accession>A0A512M9M4</accession>
<dbReference type="SUPFAM" id="SSF51905">
    <property type="entry name" value="FAD/NAD(P)-binding domain"/>
    <property type="match status" value="1"/>
</dbReference>
<dbReference type="Proteomes" id="UP000321577">
    <property type="component" value="Unassembled WGS sequence"/>
</dbReference>
<organism evidence="8 9">
    <name type="scientific">Brevifollis gellanilyticus</name>
    <dbReference type="NCBI Taxonomy" id="748831"/>
    <lineage>
        <taxon>Bacteria</taxon>
        <taxon>Pseudomonadati</taxon>
        <taxon>Verrucomicrobiota</taxon>
        <taxon>Verrucomicrobiia</taxon>
        <taxon>Verrucomicrobiales</taxon>
        <taxon>Verrucomicrobiaceae</taxon>
    </lineage>
</organism>